<dbReference type="AlphaFoldDB" id="A0A6J5V3T2"/>
<dbReference type="EMBL" id="CAEKDK010000006">
    <property type="protein sequence ID" value="CAB4282025.1"/>
    <property type="molecule type" value="Genomic_DNA"/>
</dbReference>
<reference evidence="3 4" key="1">
    <citation type="submission" date="2020-05" db="EMBL/GenBank/DDBJ databases">
        <authorList>
            <person name="Campoy J."/>
            <person name="Schneeberger K."/>
            <person name="Spophaly S."/>
        </authorList>
    </citation>
    <scope>NUCLEOTIDE SEQUENCE [LARGE SCALE GENOMIC DNA]</scope>
    <source>
        <strain evidence="3">PruArmRojPasFocal</strain>
    </source>
</reference>
<dbReference type="InterPro" id="IPR015679">
    <property type="entry name" value="PLipase_D_fam"/>
</dbReference>
<keyword evidence="1" id="KW-0677">Repeat</keyword>
<accession>A0A6J5V3T2</accession>
<evidence type="ECO:0000313" key="4">
    <source>
        <dbReference type="Proteomes" id="UP000507222"/>
    </source>
</evidence>
<organism evidence="3 4">
    <name type="scientific">Prunus armeniaca</name>
    <name type="common">Apricot</name>
    <name type="synonym">Armeniaca vulgaris</name>
    <dbReference type="NCBI Taxonomy" id="36596"/>
    <lineage>
        <taxon>Eukaryota</taxon>
        <taxon>Viridiplantae</taxon>
        <taxon>Streptophyta</taxon>
        <taxon>Embryophyta</taxon>
        <taxon>Tracheophyta</taxon>
        <taxon>Spermatophyta</taxon>
        <taxon>Magnoliopsida</taxon>
        <taxon>eudicotyledons</taxon>
        <taxon>Gunneridae</taxon>
        <taxon>Pentapetalae</taxon>
        <taxon>rosids</taxon>
        <taxon>fabids</taxon>
        <taxon>Rosales</taxon>
        <taxon>Rosaceae</taxon>
        <taxon>Amygdaloideae</taxon>
        <taxon>Amygdaleae</taxon>
        <taxon>Prunus</taxon>
    </lineage>
</organism>
<name>A0A6J5V3T2_PRUAR</name>
<dbReference type="GO" id="GO:0005886">
    <property type="term" value="C:plasma membrane"/>
    <property type="evidence" value="ECO:0007669"/>
    <property type="project" value="TreeGrafter"/>
</dbReference>
<protein>
    <submittedName>
        <fullName evidence="3">Uncharacterized protein</fullName>
    </submittedName>
</protein>
<sequence length="91" mass="10349">MPWQPATERALDLEAGRRLVARKVSPLARDKQAKELKSMNLENVHPHDYLNFYCLGNREKIPDTMAGSRDTEIAMGAYQLHHTLGERSSNT</sequence>
<dbReference type="GO" id="GO:0009395">
    <property type="term" value="P:phospholipid catabolic process"/>
    <property type="evidence" value="ECO:0007669"/>
    <property type="project" value="TreeGrafter"/>
</dbReference>
<dbReference type="GO" id="GO:0004630">
    <property type="term" value="F:phospholipase D activity"/>
    <property type="evidence" value="ECO:0007669"/>
    <property type="project" value="TreeGrafter"/>
</dbReference>
<dbReference type="Proteomes" id="UP000507222">
    <property type="component" value="Unassembled WGS sequence"/>
</dbReference>
<evidence type="ECO:0000256" key="1">
    <source>
        <dbReference type="ARBA" id="ARBA00022737"/>
    </source>
</evidence>
<keyword evidence="2" id="KW-0443">Lipid metabolism</keyword>
<dbReference type="PANTHER" id="PTHR18896:SF60">
    <property type="entry name" value="PHOSPHOLIPASE D"/>
    <property type="match status" value="1"/>
</dbReference>
<evidence type="ECO:0000313" key="3">
    <source>
        <dbReference type="EMBL" id="CAB4282025.1"/>
    </source>
</evidence>
<evidence type="ECO:0000256" key="2">
    <source>
        <dbReference type="ARBA" id="ARBA00023098"/>
    </source>
</evidence>
<gene>
    <name evidence="3" type="ORF">CURHAP_LOCUS35274</name>
</gene>
<dbReference type="PANTHER" id="PTHR18896">
    <property type="entry name" value="PHOSPHOLIPASE D"/>
    <property type="match status" value="1"/>
</dbReference>
<proteinExistence type="predicted"/>